<gene>
    <name evidence="3" type="ORF">L9S41_04520</name>
</gene>
<feature type="signal peptide" evidence="1">
    <location>
        <begin position="1"/>
        <end position="22"/>
    </location>
</feature>
<keyword evidence="1" id="KW-0732">Signal</keyword>
<dbReference type="Gene3D" id="3.40.50.1110">
    <property type="entry name" value="SGNH hydrolase"/>
    <property type="match status" value="1"/>
</dbReference>
<sequence>MRTFLLKIALLTILLMPCVAGAETETLRLVVLGDSLTAGYGLASEEAFPARLEKALREQGCKVHVINAGVSGDTSAGGLARLEWSLADEPHFVLVNLGGNDTLRGLDPAHTRANLDAILSRLRERGVQPILAGMRAPRNLGSDYYIPFDALYPSLAEEHGVPFYPFFLDGVAGVPELNLPDGIHPNAQGIDEIVRRILPVVKEALARKKTEMGEGL</sequence>
<feature type="chain" id="PRO_5046093688" evidence="1">
    <location>
        <begin position="23"/>
        <end position="216"/>
    </location>
</feature>
<dbReference type="Pfam" id="PF13472">
    <property type="entry name" value="Lipase_GDSL_2"/>
    <property type="match status" value="1"/>
</dbReference>
<dbReference type="PANTHER" id="PTHR30383:SF24">
    <property type="entry name" value="THIOESTERASE 1_PROTEASE 1_LYSOPHOSPHOLIPASE L1"/>
    <property type="match status" value="1"/>
</dbReference>
<keyword evidence="4" id="KW-1185">Reference proteome</keyword>
<dbReference type="InterPro" id="IPR051532">
    <property type="entry name" value="Ester_Hydrolysis_Enzymes"/>
</dbReference>
<accession>A0ABY5ZNF3</accession>
<dbReference type="RefSeq" id="WP_260749027.1">
    <property type="nucleotide sequence ID" value="NZ_CP092109.1"/>
</dbReference>
<name>A0ABY5ZNF3_9BACT</name>
<dbReference type="InterPro" id="IPR008265">
    <property type="entry name" value="Lipase_GDSL_AS"/>
</dbReference>
<organism evidence="3 4">
    <name type="scientific">Geoalkalibacter halelectricus</name>
    <dbReference type="NCBI Taxonomy" id="2847045"/>
    <lineage>
        <taxon>Bacteria</taxon>
        <taxon>Pseudomonadati</taxon>
        <taxon>Thermodesulfobacteriota</taxon>
        <taxon>Desulfuromonadia</taxon>
        <taxon>Desulfuromonadales</taxon>
        <taxon>Geoalkalibacteraceae</taxon>
        <taxon>Geoalkalibacter</taxon>
    </lineage>
</organism>
<dbReference type="SUPFAM" id="SSF52266">
    <property type="entry name" value="SGNH hydrolase"/>
    <property type="match status" value="1"/>
</dbReference>
<evidence type="ECO:0000259" key="2">
    <source>
        <dbReference type="Pfam" id="PF13472"/>
    </source>
</evidence>
<proteinExistence type="predicted"/>
<evidence type="ECO:0000313" key="3">
    <source>
        <dbReference type="EMBL" id="UWZ80667.1"/>
    </source>
</evidence>
<dbReference type="EMBL" id="CP092109">
    <property type="protein sequence ID" value="UWZ80667.1"/>
    <property type="molecule type" value="Genomic_DNA"/>
</dbReference>
<protein>
    <submittedName>
        <fullName evidence="3">Arylesterase</fullName>
    </submittedName>
</protein>
<reference evidence="3" key="1">
    <citation type="journal article" date="2022" name="Environ. Microbiol.">
        <title>Geoalkalibacter halelectricus SAP #1 sp. nov. possessing extracellular electron transfer and mineral#reducing capabilities from a haloalkaline environment.</title>
        <authorList>
            <person name="Yadav S."/>
            <person name="Singh R."/>
            <person name="Sundharam S.S."/>
            <person name="Chaudhary S."/>
            <person name="Krishnamurthi S."/>
            <person name="Patil S.A."/>
        </authorList>
    </citation>
    <scope>NUCLEOTIDE SEQUENCE</scope>
    <source>
        <strain evidence="3">SAP-1</strain>
    </source>
</reference>
<dbReference type="InterPro" id="IPR036514">
    <property type="entry name" value="SGNH_hydro_sf"/>
</dbReference>
<evidence type="ECO:0000313" key="4">
    <source>
        <dbReference type="Proteomes" id="UP001060414"/>
    </source>
</evidence>
<dbReference type="InterPro" id="IPR013830">
    <property type="entry name" value="SGNH_hydro"/>
</dbReference>
<dbReference type="PANTHER" id="PTHR30383">
    <property type="entry name" value="THIOESTERASE 1/PROTEASE 1/LYSOPHOSPHOLIPASE L1"/>
    <property type="match status" value="1"/>
</dbReference>
<evidence type="ECO:0000256" key="1">
    <source>
        <dbReference type="SAM" id="SignalP"/>
    </source>
</evidence>
<feature type="domain" description="SGNH hydrolase-type esterase" evidence="2">
    <location>
        <begin position="31"/>
        <end position="189"/>
    </location>
</feature>
<dbReference type="Proteomes" id="UP001060414">
    <property type="component" value="Chromosome"/>
</dbReference>
<dbReference type="PROSITE" id="PS01098">
    <property type="entry name" value="LIPASE_GDSL_SER"/>
    <property type="match status" value="1"/>
</dbReference>
<dbReference type="CDD" id="cd01822">
    <property type="entry name" value="Lysophospholipase_L1_like"/>
    <property type="match status" value="1"/>
</dbReference>